<dbReference type="PANTHER" id="PTHR34543">
    <property type="entry name" value="PROTEIN ABA DEFICIENT 4, CHLOROPLASTIC"/>
    <property type="match status" value="1"/>
</dbReference>
<dbReference type="PANTHER" id="PTHR34543:SF1">
    <property type="entry name" value="PROTEIN ABA DEFICIENT 4, CHLOROPLASTIC"/>
    <property type="match status" value="1"/>
</dbReference>
<keyword evidence="2" id="KW-0472">Membrane</keyword>
<protein>
    <submittedName>
        <fullName evidence="3">DUF4281 domain-containing protein</fullName>
    </submittedName>
</protein>
<keyword evidence="2" id="KW-0812">Transmembrane</keyword>
<dbReference type="Pfam" id="PF14108">
    <property type="entry name" value="ABA4-like"/>
    <property type="match status" value="1"/>
</dbReference>
<proteinExistence type="predicted"/>
<feature type="region of interest" description="Disordered" evidence="1">
    <location>
        <begin position="144"/>
        <end position="163"/>
    </location>
</feature>
<keyword evidence="2" id="KW-1133">Transmembrane helix</keyword>
<reference evidence="3 4" key="1">
    <citation type="submission" date="2019-04" db="EMBL/GenBank/DDBJ databases">
        <title>Streptomyces rhizosphaericola sp. nov., an actinobacterium isolated from the wheat rhizosphere.</title>
        <authorList>
            <person name="Vargas Hoyos H.A."/>
            <person name="Santos S.N."/>
            <person name="Genuario D.B."/>
            <person name="Melo I.S."/>
            <person name="Da Silva L.J."/>
            <person name="Da Silva F.S.P."/>
            <person name="Zucchi T.D."/>
        </authorList>
    </citation>
    <scope>NUCLEOTIDE SEQUENCE [LARGE SCALE GENOMIC DNA]</scope>
    <source>
        <strain evidence="3 4">1AS2c</strain>
    </source>
</reference>
<dbReference type="EMBL" id="SRZK01000517">
    <property type="protein sequence ID" value="TGY99834.1"/>
    <property type="molecule type" value="Genomic_DNA"/>
</dbReference>
<keyword evidence="4" id="KW-1185">Reference proteome</keyword>
<evidence type="ECO:0000256" key="1">
    <source>
        <dbReference type="SAM" id="MobiDB-lite"/>
    </source>
</evidence>
<name>A0ABY2P6J0_9ACTN</name>
<evidence type="ECO:0000313" key="4">
    <source>
        <dbReference type="Proteomes" id="UP000306274"/>
    </source>
</evidence>
<sequence>MTSAGTLFDLTFLLAAPFWLLMIFAPAWSVTTRIVSSPLTAVPVAVVYAVLVAPVLPEVWAAVTGPELPGFQELMTLPNGAAAVWAHIIAWDLLVGQWMFLQGRKLGFSPWLTGPLLVLAILLSPLALLLFLALRATLRHTSRPDGARDAARTGSAPPVASGD</sequence>
<feature type="transmembrane region" description="Helical" evidence="2">
    <location>
        <begin position="112"/>
        <end position="134"/>
    </location>
</feature>
<comment type="caution">
    <text evidence="3">The sequence shown here is derived from an EMBL/GenBank/DDBJ whole genome shotgun (WGS) entry which is preliminary data.</text>
</comment>
<evidence type="ECO:0000256" key="2">
    <source>
        <dbReference type="SAM" id="Phobius"/>
    </source>
</evidence>
<dbReference type="InterPro" id="IPR025461">
    <property type="entry name" value="ABA4-like"/>
</dbReference>
<feature type="transmembrane region" description="Helical" evidence="2">
    <location>
        <begin position="39"/>
        <end position="61"/>
    </location>
</feature>
<accession>A0ABY2P6J0</accession>
<feature type="transmembrane region" description="Helical" evidence="2">
    <location>
        <begin position="82"/>
        <end position="100"/>
    </location>
</feature>
<gene>
    <name evidence="3" type="ORF">E5Z02_30520</name>
</gene>
<dbReference type="Proteomes" id="UP000306274">
    <property type="component" value="Unassembled WGS sequence"/>
</dbReference>
<organism evidence="3 4">
    <name type="scientific">Streptomyces rhizosphaericola</name>
    <dbReference type="NCBI Taxonomy" id="2564098"/>
    <lineage>
        <taxon>Bacteria</taxon>
        <taxon>Bacillati</taxon>
        <taxon>Actinomycetota</taxon>
        <taxon>Actinomycetes</taxon>
        <taxon>Kitasatosporales</taxon>
        <taxon>Streptomycetaceae</taxon>
        <taxon>Streptomyces</taxon>
    </lineage>
</organism>
<evidence type="ECO:0000313" key="3">
    <source>
        <dbReference type="EMBL" id="TGY99834.1"/>
    </source>
</evidence>
<dbReference type="RefSeq" id="WP_136017536.1">
    <property type="nucleotide sequence ID" value="NZ_SRZK01000517.1"/>
</dbReference>